<reference evidence="2 5" key="2">
    <citation type="submission" date="2020-07" db="EMBL/GenBank/DDBJ databases">
        <title>Organ Donor 1.</title>
        <authorList>
            <person name="Marsh A.J."/>
            <person name="Azcarate-Peril M.A."/>
        </authorList>
    </citation>
    <scope>NUCLEOTIDE SEQUENCE [LARGE SCALE GENOMIC DNA]</scope>
    <source>
        <strain evidence="2 5">AMC0712</strain>
    </source>
</reference>
<evidence type="ECO:0000313" key="5">
    <source>
        <dbReference type="Proteomes" id="UP000552935"/>
    </source>
</evidence>
<feature type="transmembrane region" description="Helical" evidence="1">
    <location>
        <begin position="230"/>
        <end position="250"/>
    </location>
</feature>
<feature type="transmembrane region" description="Helical" evidence="1">
    <location>
        <begin position="352"/>
        <end position="372"/>
    </location>
</feature>
<keyword evidence="1" id="KW-0472">Membrane</keyword>
<dbReference type="Proteomes" id="UP000307517">
    <property type="component" value="Unassembled WGS sequence"/>
</dbReference>
<dbReference type="InterPro" id="IPR018580">
    <property type="entry name" value="Uncharacterised_YfhO"/>
</dbReference>
<evidence type="ECO:0000313" key="2">
    <source>
        <dbReference type="EMBL" id="NZA04197.1"/>
    </source>
</evidence>
<feature type="transmembrane region" description="Helical" evidence="1">
    <location>
        <begin position="323"/>
        <end position="346"/>
    </location>
</feature>
<evidence type="ECO:0000256" key="1">
    <source>
        <dbReference type="SAM" id="Phobius"/>
    </source>
</evidence>
<dbReference type="AlphaFoldDB" id="A0A7Z9DQS8"/>
<feature type="transmembrane region" description="Helical" evidence="1">
    <location>
        <begin position="384"/>
        <end position="402"/>
    </location>
</feature>
<dbReference type="PANTHER" id="PTHR38454">
    <property type="entry name" value="INTEGRAL MEMBRANE PROTEIN-RELATED"/>
    <property type="match status" value="1"/>
</dbReference>
<feature type="transmembrane region" description="Helical" evidence="1">
    <location>
        <begin position="293"/>
        <end position="311"/>
    </location>
</feature>
<dbReference type="Proteomes" id="UP000552935">
    <property type="component" value="Unassembled WGS sequence"/>
</dbReference>
<feature type="transmembrane region" description="Helical" evidence="1">
    <location>
        <begin position="434"/>
        <end position="454"/>
    </location>
</feature>
<feature type="transmembrane region" description="Helical" evidence="1">
    <location>
        <begin position="12"/>
        <end position="32"/>
    </location>
</feature>
<feature type="transmembrane region" description="Helical" evidence="1">
    <location>
        <begin position="408"/>
        <end position="427"/>
    </location>
</feature>
<dbReference type="EMBL" id="JACCKI010000002">
    <property type="protein sequence ID" value="NZA04197.1"/>
    <property type="molecule type" value="Genomic_DNA"/>
</dbReference>
<protein>
    <submittedName>
        <fullName evidence="2">YfhO family protein</fullName>
    </submittedName>
</protein>
<feature type="transmembrane region" description="Helical" evidence="1">
    <location>
        <begin position="78"/>
        <end position="97"/>
    </location>
</feature>
<dbReference type="PANTHER" id="PTHR38454:SF1">
    <property type="entry name" value="INTEGRAL MEMBRANE PROTEIN"/>
    <property type="match status" value="1"/>
</dbReference>
<reference evidence="3 4" key="1">
    <citation type="submission" date="2019-04" db="EMBL/GenBank/DDBJ databases">
        <title>Genome Announcement to Ensure Probiotic Safety of Lactobacillus rhamnosus UBLR-58.</title>
        <authorList>
            <person name="Sulthana A."/>
            <person name="Lakshmi S.G."/>
            <person name="Madempudi R.S."/>
        </authorList>
    </citation>
    <scope>NUCLEOTIDE SEQUENCE [LARGE SCALE GENOMIC DNA]</scope>
    <source>
        <strain evidence="3 4">UBLR-58</strain>
    </source>
</reference>
<evidence type="ECO:0000313" key="3">
    <source>
        <dbReference type="EMBL" id="THC80036.1"/>
    </source>
</evidence>
<sequence>MRQVWSKKYPLILSFLLPGLLVAFYFAIRGAFPFGSSSVLTVDLGQQYIDFFAYLRQTLLGNPGQLFYAFNKGLGGDMFGVFAYYLLSPFNLLVVLFPADLLDVAVFVIMILKISTAGLTMGWYAKCHAITGLMIPTFGLAYALSGWMLANSFNLMWLDAAILLPLIIQSLETLLNGGRVFAYIGWLTAAFIVNFYTGYMIAIFLVLYTGYWLGSHAVSWRQTAHAGLRFAWASILAGMNSAVVLLPTWFQLAQSKGTYTVKTIQWRFEYAPDQLLSKMLPGSFNFDQMPSGYPNFYIGALGFVLAILFFISRHQTWRQKMAAALVTAFLVLSCMFEPLDLMWHGFQFPVWYPYRFTFILCFWLLSLGISTLQKHQSALSFRTLVILLIVFGLIDGDVALHLNHYNFLTIGHLIFGIGTLLLVLVWLSLDHRRPFWFGFAIVLVDMSGSLILTLNQLAYLDHHAYHDYAAALIQGARTINQTDNGFFRIGKTTIRTRNDPMTGNYRGADQFNSLLEPATPQFFGQIGQPEDDGSVAYTNGTLITDNLLGIKYFLTPTHTSAALPDAGQRPDLKWYQQLRKVGPWQVLKSPFAQQLGFAADKALLNQQLYSDTPLANQSFILQAALGKNTTPYFAALPLPSPTLTGVRRVTTGTNPTFAKSGSGPHTVTYQFQPQTGKNYVLTLGSHFANHLVTLKQNGKTVTLPESFNDTITVNVTPANAAEVQTLTFRLNKKEAWFENIGLYQADTEQLIQDLKQLQTGGWHVTRVTATTLAANITIHKQNQMLQTTIPTAPGWQVKVNGQPVKPKTSLGIFMALPLKPGHYHITMRYRPPLLGWGSLITIAGVLLTFCWWLVTSRKKRTGIIEAKRRTIIGK</sequence>
<feature type="transmembrane region" description="Helical" evidence="1">
    <location>
        <begin position="833"/>
        <end position="854"/>
    </location>
</feature>
<feature type="transmembrane region" description="Helical" evidence="1">
    <location>
        <begin position="104"/>
        <end position="124"/>
    </location>
</feature>
<feature type="transmembrane region" description="Helical" evidence="1">
    <location>
        <begin position="181"/>
        <end position="209"/>
    </location>
</feature>
<proteinExistence type="predicted"/>
<dbReference type="EMBL" id="SSHM01000001">
    <property type="protein sequence ID" value="THC80036.1"/>
    <property type="molecule type" value="Genomic_DNA"/>
</dbReference>
<gene>
    <name evidence="3" type="ORF">E6L36_06300</name>
    <name evidence="2" type="ORF">H0N82_03485</name>
</gene>
<name>A0A7Z9DQS8_LACRH</name>
<feature type="transmembrane region" description="Helical" evidence="1">
    <location>
        <begin position="157"/>
        <end position="175"/>
    </location>
</feature>
<evidence type="ECO:0000313" key="4">
    <source>
        <dbReference type="Proteomes" id="UP000307517"/>
    </source>
</evidence>
<organism evidence="2 5">
    <name type="scientific">Lacticaseibacillus rhamnosus</name>
    <name type="common">Lactobacillus rhamnosus</name>
    <dbReference type="NCBI Taxonomy" id="47715"/>
    <lineage>
        <taxon>Bacteria</taxon>
        <taxon>Bacillati</taxon>
        <taxon>Bacillota</taxon>
        <taxon>Bacilli</taxon>
        <taxon>Lactobacillales</taxon>
        <taxon>Lactobacillaceae</taxon>
        <taxon>Lacticaseibacillus</taxon>
    </lineage>
</organism>
<keyword evidence="1" id="KW-0812">Transmembrane</keyword>
<dbReference type="RefSeq" id="WP_005689704.1">
    <property type="nucleotide sequence ID" value="NZ_CABFNJ010000020.1"/>
</dbReference>
<accession>A0A7Z9DQS8</accession>
<comment type="caution">
    <text evidence="2">The sequence shown here is derived from an EMBL/GenBank/DDBJ whole genome shotgun (WGS) entry which is preliminary data.</text>
</comment>
<dbReference type="Pfam" id="PF09586">
    <property type="entry name" value="YfhO"/>
    <property type="match status" value="1"/>
</dbReference>
<keyword evidence="1" id="KW-1133">Transmembrane helix</keyword>
<feature type="transmembrane region" description="Helical" evidence="1">
    <location>
        <begin position="130"/>
        <end position="150"/>
    </location>
</feature>